<name>A0A845QWW8_9CLOT</name>
<dbReference type="InterPro" id="IPR040680">
    <property type="entry name" value="DUF5643"/>
</dbReference>
<dbReference type="InterPro" id="IPR025436">
    <property type="entry name" value="DUF4179"/>
</dbReference>
<sequence>MDCEKCKQNIVDYIHGETQDNEEVKKHLEICEECKLEYENLKEAIGYLKTNSQKINTNKELKLDKNIKKNKFKSVGRIGVIAIFLSIFLVATVFAAEKLGFLDWWKDSSKIQTNAWEELIENGVGQKLDISTEDNGVKITAKGIIADEINTLVLLEIENLNEDRRLTPSYNAIFKDPTHVPWPVIVEGDIENFYEDTSSFVNITNIYTEDENKLNILVNTNTMTKDKGKFTLNIDTLQTMINESEEDIKYVEGNWTLEIEGEKISSKIYEVGKEIDLDGNEVIIDKVVIAPTTTQIDYRFKVENEKVRYNLDSIDFSMEYKGERFANSPISYDKYSDYTADDEGYTNRKYHLYPLYLKDPKEVTLNIDTKRYSTRGARYYNIDWDNLPQTIEYDGSNLTVKSIGMGEEETEIIIEEDDSKDRKYLKSNITFRKSNNLENKEYDRPYMHSGDYLLRGEYTKYEVENINTDESEDKLKGFENNKEYVYAEEQKFIIRKNDFEEAGIPELYKKKYIIPEYLVIHSQEYIDFPDKKVDIKLK</sequence>
<reference evidence="4 5" key="1">
    <citation type="submission" date="2018-08" db="EMBL/GenBank/DDBJ databases">
        <title>Murine metabolic-syndrome-specific gut microbial biobank.</title>
        <authorList>
            <person name="Liu C."/>
        </authorList>
    </citation>
    <scope>NUCLEOTIDE SEQUENCE [LARGE SCALE GENOMIC DNA]</scope>
    <source>
        <strain evidence="4 5">583</strain>
    </source>
</reference>
<keyword evidence="1" id="KW-1133">Transmembrane helix</keyword>
<dbReference type="Gene3D" id="2.60.40.1630">
    <property type="entry name" value="bacillus anthracis domain"/>
    <property type="match status" value="1"/>
</dbReference>
<dbReference type="Pfam" id="PF18705">
    <property type="entry name" value="DUF5643"/>
    <property type="match status" value="1"/>
</dbReference>
<protein>
    <submittedName>
        <fullName evidence="4">DUF4179 domain-containing protein</fullName>
    </submittedName>
</protein>
<feature type="domain" description="DUF4179" evidence="2">
    <location>
        <begin position="68"/>
        <end position="158"/>
    </location>
</feature>
<proteinExistence type="predicted"/>
<feature type="transmembrane region" description="Helical" evidence="1">
    <location>
        <begin position="75"/>
        <end position="96"/>
    </location>
</feature>
<dbReference type="OrthoDB" id="9808253at2"/>
<organism evidence="4 5">
    <name type="scientific">Senegalia massiliensis</name>
    <dbReference type="NCBI Taxonomy" id="1720316"/>
    <lineage>
        <taxon>Bacteria</taxon>
        <taxon>Bacillati</taxon>
        <taxon>Bacillota</taxon>
        <taxon>Clostridia</taxon>
        <taxon>Eubacteriales</taxon>
        <taxon>Clostridiaceae</taxon>
        <taxon>Senegalia</taxon>
    </lineage>
</organism>
<dbReference type="Pfam" id="PF13786">
    <property type="entry name" value="DUF4179"/>
    <property type="match status" value="1"/>
</dbReference>
<keyword evidence="5" id="KW-1185">Reference proteome</keyword>
<dbReference type="RefSeq" id="WP_160197889.1">
    <property type="nucleotide sequence ID" value="NZ_QXXA01000012.1"/>
</dbReference>
<evidence type="ECO:0000259" key="2">
    <source>
        <dbReference type="Pfam" id="PF13786"/>
    </source>
</evidence>
<evidence type="ECO:0000313" key="4">
    <source>
        <dbReference type="EMBL" id="NBI07427.1"/>
    </source>
</evidence>
<keyword evidence="1" id="KW-0472">Membrane</keyword>
<keyword evidence="1" id="KW-0812">Transmembrane</keyword>
<gene>
    <name evidence="4" type="ORF">D3Z33_11255</name>
</gene>
<accession>A0A845QWW8</accession>
<dbReference type="EMBL" id="QXXA01000012">
    <property type="protein sequence ID" value="NBI07427.1"/>
    <property type="molecule type" value="Genomic_DNA"/>
</dbReference>
<evidence type="ECO:0000256" key="1">
    <source>
        <dbReference type="SAM" id="Phobius"/>
    </source>
</evidence>
<comment type="caution">
    <text evidence="4">The sequence shown here is derived from an EMBL/GenBank/DDBJ whole genome shotgun (WGS) entry which is preliminary data.</text>
</comment>
<feature type="domain" description="DUF5643" evidence="3">
    <location>
        <begin position="266"/>
        <end position="383"/>
    </location>
</feature>
<evidence type="ECO:0000313" key="5">
    <source>
        <dbReference type="Proteomes" id="UP000467132"/>
    </source>
</evidence>
<dbReference type="AlphaFoldDB" id="A0A845QWW8"/>
<dbReference type="Proteomes" id="UP000467132">
    <property type="component" value="Unassembled WGS sequence"/>
</dbReference>
<evidence type="ECO:0000259" key="3">
    <source>
        <dbReference type="Pfam" id="PF18705"/>
    </source>
</evidence>